<accession>A0A9D4JAW6</accession>
<organism evidence="1 2">
    <name type="scientific">Dreissena polymorpha</name>
    <name type="common">Zebra mussel</name>
    <name type="synonym">Mytilus polymorpha</name>
    <dbReference type="NCBI Taxonomy" id="45954"/>
    <lineage>
        <taxon>Eukaryota</taxon>
        <taxon>Metazoa</taxon>
        <taxon>Spiralia</taxon>
        <taxon>Lophotrochozoa</taxon>
        <taxon>Mollusca</taxon>
        <taxon>Bivalvia</taxon>
        <taxon>Autobranchia</taxon>
        <taxon>Heteroconchia</taxon>
        <taxon>Euheterodonta</taxon>
        <taxon>Imparidentia</taxon>
        <taxon>Neoheterodontei</taxon>
        <taxon>Myida</taxon>
        <taxon>Dreissenoidea</taxon>
        <taxon>Dreissenidae</taxon>
        <taxon>Dreissena</taxon>
    </lineage>
</organism>
<keyword evidence="2" id="KW-1185">Reference proteome</keyword>
<reference evidence="1" key="1">
    <citation type="journal article" date="2019" name="bioRxiv">
        <title>The Genome of the Zebra Mussel, Dreissena polymorpha: A Resource for Invasive Species Research.</title>
        <authorList>
            <person name="McCartney M.A."/>
            <person name="Auch B."/>
            <person name="Kono T."/>
            <person name="Mallez S."/>
            <person name="Zhang Y."/>
            <person name="Obille A."/>
            <person name="Becker A."/>
            <person name="Abrahante J.E."/>
            <person name="Garbe J."/>
            <person name="Badalamenti J.P."/>
            <person name="Herman A."/>
            <person name="Mangelson H."/>
            <person name="Liachko I."/>
            <person name="Sullivan S."/>
            <person name="Sone E.D."/>
            <person name="Koren S."/>
            <person name="Silverstein K.A.T."/>
            <person name="Beckman K.B."/>
            <person name="Gohl D.M."/>
        </authorList>
    </citation>
    <scope>NUCLEOTIDE SEQUENCE</scope>
    <source>
        <strain evidence="1">Duluth1</strain>
        <tissue evidence="1">Whole animal</tissue>
    </source>
</reference>
<dbReference type="EMBL" id="JAIWYP010000006">
    <property type="protein sequence ID" value="KAH3805055.1"/>
    <property type="molecule type" value="Genomic_DNA"/>
</dbReference>
<comment type="caution">
    <text evidence="1">The sequence shown here is derived from an EMBL/GenBank/DDBJ whole genome shotgun (WGS) entry which is preliminary data.</text>
</comment>
<gene>
    <name evidence="1" type="ORF">DPMN_133352</name>
</gene>
<dbReference type="Proteomes" id="UP000828390">
    <property type="component" value="Unassembled WGS sequence"/>
</dbReference>
<dbReference type="AlphaFoldDB" id="A0A9D4JAW6"/>
<evidence type="ECO:0000313" key="1">
    <source>
        <dbReference type="EMBL" id="KAH3805055.1"/>
    </source>
</evidence>
<evidence type="ECO:0000313" key="2">
    <source>
        <dbReference type="Proteomes" id="UP000828390"/>
    </source>
</evidence>
<proteinExistence type="predicted"/>
<reference evidence="1" key="2">
    <citation type="submission" date="2020-11" db="EMBL/GenBank/DDBJ databases">
        <authorList>
            <person name="McCartney M.A."/>
            <person name="Auch B."/>
            <person name="Kono T."/>
            <person name="Mallez S."/>
            <person name="Becker A."/>
            <person name="Gohl D.M."/>
            <person name="Silverstein K.A.T."/>
            <person name="Koren S."/>
            <person name="Bechman K.B."/>
            <person name="Herman A."/>
            <person name="Abrahante J.E."/>
            <person name="Garbe J."/>
        </authorList>
    </citation>
    <scope>NUCLEOTIDE SEQUENCE</scope>
    <source>
        <strain evidence="1">Duluth1</strain>
        <tissue evidence="1">Whole animal</tissue>
    </source>
</reference>
<protein>
    <submittedName>
        <fullName evidence="1">Uncharacterized protein</fullName>
    </submittedName>
</protein>
<name>A0A9D4JAW6_DREPO</name>
<sequence length="76" mass="8210">MNGNICETYALIDDCADKSLCDERLFKKLGQPRKPVDFKITTVNSSGSSVSGSEGNLRVQSASGSDVLDLKKVWSV</sequence>